<evidence type="ECO:0000313" key="4">
    <source>
        <dbReference type="Proteomes" id="UP000004980"/>
    </source>
</evidence>
<dbReference type="Gene3D" id="2.40.30.10">
    <property type="entry name" value="Translation factors"/>
    <property type="match status" value="1"/>
</dbReference>
<dbReference type="Proteomes" id="UP000004980">
    <property type="component" value="Unassembled WGS sequence"/>
</dbReference>
<protein>
    <submittedName>
        <fullName evidence="3">Siderophore-interacting protein</fullName>
    </submittedName>
</protein>
<dbReference type="InterPro" id="IPR007037">
    <property type="entry name" value="SIP_rossman_dom"/>
</dbReference>
<comment type="similarity">
    <text evidence="1">Belongs to the SIP oxidoreductase family.</text>
</comment>
<dbReference type="PANTHER" id="PTHR30157">
    <property type="entry name" value="FERRIC REDUCTASE, NADPH-DEPENDENT"/>
    <property type="match status" value="1"/>
</dbReference>
<accession>A0ABN0FBP2</accession>
<proteinExistence type="inferred from homology"/>
<evidence type="ECO:0000259" key="2">
    <source>
        <dbReference type="PROSITE" id="PS51384"/>
    </source>
</evidence>
<feature type="domain" description="FAD-binding FR-type" evidence="2">
    <location>
        <begin position="21"/>
        <end position="124"/>
    </location>
</feature>
<dbReference type="InterPro" id="IPR013113">
    <property type="entry name" value="SIP_FAD-bd"/>
</dbReference>
<keyword evidence="4" id="KW-1185">Reference proteome</keyword>
<dbReference type="SUPFAM" id="SSF63380">
    <property type="entry name" value="Riboflavin synthase domain-like"/>
    <property type="match status" value="1"/>
</dbReference>
<dbReference type="CDD" id="cd06193">
    <property type="entry name" value="siderophore_interacting"/>
    <property type="match status" value="1"/>
</dbReference>
<dbReference type="PANTHER" id="PTHR30157:SF0">
    <property type="entry name" value="NADPH-DEPENDENT FERRIC-CHELATE REDUCTASE"/>
    <property type="match status" value="1"/>
</dbReference>
<name>A0ABN0FBP2_9BURK</name>
<comment type="caution">
    <text evidence="3">The sequence shown here is derived from an EMBL/GenBank/DDBJ whole genome shotgun (WGS) entry which is preliminary data.</text>
</comment>
<gene>
    <name evidence="3" type="ORF">WQE_36250</name>
</gene>
<dbReference type="PROSITE" id="PS51384">
    <property type="entry name" value="FAD_FR"/>
    <property type="match status" value="1"/>
</dbReference>
<dbReference type="InterPro" id="IPR017927">
    <property type="entry name" value="FAD-bd_FR_type"/>
</dbReference>
<dbReference type="InterPro" id="IPR039261">
    <property type="entry name" value="FNR_nucleotide-bd"/>
</dbReference>
<organism evidence="3 4">
    <name type="scientific">Paraburkholderia hospita</name>
    <dbReference type="NCBI Taxonomy" id="169430"/>
    <lineage>
        <taxon>Bacteria</taxon>
        <taxon>Pseudomonadati</taxon>
        <taxon>Pseudomonadota</taxon>
        <taxon>Betaproteobacteria</taxon>
        <taxon>Burkholderiales</taxon>
        <taxon>Burkholderiaceae</taxon>
        <taxon>Paraburkholderia</taxon>
    </lineage>
</organism>
<dbReference type="Gene3D" id="3.40.50.80">
    <property type="entry name" value="Nucleotide-binding domain of ferredoxin-NADP reductase (FNR) module"/>
    <property type="match status" value="1"/>
</dbReference>
<evidence type="ECO:0000313" key="3">
    <source>
        <dbReference type="EMBL" id="EIM95988.1"/>
    </source>
</evidence>
<reference evidence="3 4" key="1">
    <citation type="journal article" date="2012" name="J. Bacteriol.">
        <title>Draft Genome Sequence of the Soil Bacterium Burkholderia terrae Strain BS001, Which Interacts with Fungal Surface Structures.</title>
        <authorList>
            <person name="Nazir R."/>
            <person name="Hansen M.A."/>
            <person name="Sorensen S."/>
            <person name="van Elsas J.D."/>
        </authorList>
    </citation>
    <scope>NUCLEOTIDE SEQUENCE [LARGE SCALE GENOMIC DNA]</scope>
    <source>
        <strain evidence="3 4">BS001</strain>
    </source>
</reference>
<dbReference type="InterPro" id="IPR017938">
    <property type="entry name" value="Riboflavin_synthase-like_b-brl"/>
</dbReference>
<dbReference type="EMBL" id="AKAU01000213">
    <property type="protein sequence ID" value="EIM95988.1"/>
    <property type="molecule type" value="Genomic_DNA"/>
</dbReference>
<dbReference type="InterPro" id="IPR039374">
    <property type="entry name" value="SIP_fam"/>
</dbReference>
<sequence>MGGQMDTTTTGSRVTRVRHEPVRRDVEVIRIDEISPNFRSLTFAGEALASFRSDGFDDHVKLILPSGDGEVARDYTPRRFNPVSKELTIEFARHGHGFASNWAASARLGQRAVIAGPRGSMIVPTDYQWHLLIGDDTALPAVARRLEELPSGAVAQVLLLVTDRADRRRFKSKAVFNVNWADNEQELIDTVRAFHVPSGEGYIWCGAEAAIAAAVREILVERKGHDKDAIRSSAYWRRSKGDAA</sequence>
<evidence type="ECO:0000256" key="1">
    <source>
        <dbReference type="ARBA" id="ARBA00035644"/>
    </source>
</evidence>
<dbReference type="Pfam" id="PF04954">
    <property type="entry name" value="SIP"/>
    <property type="match status" value="1"/>
</dbReference>
<dbReference type="Pfam" id="PF08021">
    <property type="entry name" value="FAD_binding_9"/>
    <property type="match status" value="2"/>
</dbReference>